<evidence type="ECO:0000256" key="2">
    <source>
        <dbReference type="RuleBase" id="RU003476"/>
    </source>
</evidence>
<dbReference type="PANTHER" id="PTHR16099:SF5">
    <property type="entry name" value="NUCLEOTIDE TRIPHOSPHATE DIPHOSPHATASE NUDT15"/>
    <property type="match status" value="1"/>
</dbReference>
<keyword evidence="5" id="KW-1185">Reference proteome</keyword>
<reference evidence="4" key="1">
    <citation type="submission" date="2023-06" db="EMBL/GenBank/DDBJ databases">
        <title>Genome-scale phylogeny and comparative genomics of the fungal order Sordariales.</title>
        <authorList>
            <consortium name="Lawrence Berkeley National Laboratory"/>
            <person name="Hensen N."/>
            <person name="Bonometti L."/>
            <person name="Westerberg I."/>
            <person name="Brannstrom I.O."/>
            <person name="Guillou S."/>
            <person name="Cros-Aarteil S."/>
            <person name="Calhoun S."/>
            <person name="Haridas S."/>
            <person name="Kuo A."/>
            <person name="Mondo S."/>
            <person name="Pangilinan J."/>
            <person name="Riley R."/>
            <person name="Labutti K."/>
            <person name="Andreopoulos B."/>
            <person name="Lipzen A."/>
            <person name="Chen C."/>
            <person name="Yanf M."/>
            <person name="Daum C."/>
            <person name="Ng V."/>
            <person name="Clum A."/>
            <person name="Steindorff A."/>
            <person name="Ohm R."/>
            <person name="Martin F."/>
            <person name="Silar P."/>
            <person name="Natvig D."/>
            <person name="Lalanne C."/>
            <person name="Gautier V."/>
            <person name="Ament-Velasquez S.L."/>
            <person name="Kruys A."/>
            <person name="Hutchinson M.I."/>
            <person name="Powell A.J."/>
            <person name="Barry K."/>
            <person name="Miller A.N."/>
            <person name="Grigoriev I.V."/>
            <person name="Debuchy R."/>
            <person name="Gladieux P."/>
            <person name="Thoren M.H."/>
            <person name="Johannesson H."/>
        </authorList>
    </citation>
    <scope>NUCLEOTIDE SEQUENCE</scope>
    <source>
        <strain evidence="4">PSN4</strain>
    </source>
</reference>
<dbReference type="InterPro" id="IPR020476">
    <property type="entry name" value="Nudix_hydrolase"/>
</dbReference>
<dbReference type="GO" id="GO:0005829">
    <property type="term" value="C:cytosol"/>
    <property type="evidence" value="ECO:0007669"/>
    <property type="project" value="TreeGrafter"/>
</dbReference>
<dbReference type="InterPro" id="IPR000086">
    <property type="entry name" value="NUDIX_hydrolase_dom"/>
</dbReference>
<protein>
    <submittedName>
        <fullName evidence="4">NUDIX hydrolase domain-like protein</fullName>
    </submittedName>
</protein>
<dbReference type="Pfam" id="PF00293">
    <property type="entry name" value="NUDIX"/>
    <property type="match status" value="1"/>
</dbReference>
<dbReference type="GO" id="GO:0035539">
    <property type="term" value="F:8-oxo-7,8-dihydrodeoxyguanosine triphosphate pyrophosphatase activity"/>
    <property type="evidence" value="ECO:0007669"/>
    <property type="project" value="TreeGrafter"/>
</dbReference>
<evidence type="ECO:0000259" key="3">
    <source>
        <dbReference type="PROSITE" id="PS51462"/>
    </source>
</evidence>
<dbReference type="SUPFAM" id="SSF55811">
    <property type="entry name" value="Nudix"/>
    <property type="match status" value="1"/>
</dbReference>
<sequence length="169" mass="18955">MGGILPAPAPGQVVRVGVAAMISNRDGSFVMGVRKGAHGVGHWQFPGGHLEVGETPQQCAEREALEETGLSIRADEILAVTNDIFVDSGKHYITLFMKCRRLDDDQEPQLLEPQKCEGWHWKSWDDIMELKKEEDVDGKARLFLPIRNLLREYSYLIEGKYSNAVVLGY</sequence>
<dbReference type="FunFam" id="3.90.79.10:FF:000060">
    <property type="entry name" value="Nudix hydrolase 1"/>
    <property type="match status" value="1"/>
</dbReference>
<dbReference type="Gene3D" id="3.90.79.10">
    <property type="entry name" value="Nucleoside Triphosphate Pyrophosphohydrolase"/>
    <property type="match status" value="1"/>
</dbReference>
<keyword evidence="1 2" id="KW-0378">Hydrolase</keyword>
<proteinExistence type="inferred from homology"/>
<accession>A0AAJ0F6S8</accession>
<dbReference type="PANTHER" id="PTHR16099">
    <property type="entry name" value="8-OXO-DGTP DIPHOSPHATES NUDT15"/>
    <property type="match status" value="1"/>
</dbReference>
<evidence type="ECO:0000313" key="4">
    <source>
        <dbReference type="EMBL" id="KAK1752668.1"/>
    </source>
</evidence>
<dbReference type="CDD" id="cd04678">
    <property type="entry name" value="NUDIX_MTH2_Nudt15"/>
    <property type="match status" value="1"/>
</dbReference>
<evidence type="ECO:0000313" key="5">
    <source>
        <dbReference type="Proteomes" id="UP001239445"/>
    </source>
</evidence>
<dbReference type="PROSITE" id="PS51462">
    <property type="entry name" value="NUDIX"/>
    <property type="match status" value="1"/>
</dbReference>
<feature type="domain" description="Nudix hydrolase" evidence="3">
    <location>
        <begin position="13"/>
        <end position="148"/>
    </location>
</feature>
<comment type="caution">
    <text evidence="4">The sequence shown here is derived from an EMBL/GenBank/DDBJ whole genome shotgun (WGS) entry which is preliminary data.</text>
</comment>
<organism evidence="4 5">
    <name type="scientific">Echria macrotheca</name>
    <dbReference type="NCBI Taxonomy" id="438768"/>
    <lineage>
        <taxon>Eukaryota</taxon>
        <taxon>Fungi</taxon>
        <taxon>Dikarya</taxon>
        <taxon>Ascomycota</taxon>
        <taxon>Pezizomycotina</taxon>
        <taxon>Sordariomycetes</taxon>
        <taxon>Sordariomycetidae</taxon>
        <taxon>Sordariales</taxon>
        <taxon>Schizotheciaceae</taxon>
        <taxon>Echria</taxon>
    </lineage>
</organism>
<dbReference type="Proteomes" id="UP001239445">
    <property type="component" value="Unassembled WGS sequence"/>
</dbReference>
<gene>
    <name evidence="4" type="ORF">QBC47DRAFT_389062</name>
</gene>
<name>A0AAJ0F6S8_9PEZI</name>
<dbReference type="AlphaFoldDB" id="A0AAJ0F6S8"/>
<dbReference type="PRINTS" id="PR00502">
    <property type="entry name" value="NUDIXFAMILY"/>
</dbReference>
<dbReference type="EMBL" id="MU839839">
    <property type="protein sequence ID" value="KAK1752668.1"/>
    <property type="molecule type" value="Genomic_DNA"/>
</dbReference>
<evidence type="ECO:0000256" key="1">
    <source>
        <dbReference type="ARBA" id="ARBA00022801"/>
    </source>
</evidence>
<dbReference type="InterPro" id="IPR020084">
    <property type="entry name" value="NUDIX_hydrolase_CS"/>
</dbReference>
<dbReference type="PROSITE" id="PS00893">
    <property type="entry name" value="NUDIX_BOX"/>
    <property type="match status" value="1"/>
</dbReference>
<dbReference type="GO" id="GO:0006203">
    <property type="term" value="P:dGTP catabolic process"/>
    <property type="evidence" value="ECO:0007669"/>
    <property type="project" value="TreeGrafter"/>
</dbReference>
<comment type="similarity">
    <text evidence="2">Belongs to the Nudix hydrolase family.</text>
</comment>
<dbReference type="InterPro" id="IPR015797">
    <property type="entry name" value="NUDIX_hydrolase-like_dom_sf"/>
</dbReference>